<accession>A0ABR4L8T9</accession>
<evidence type="ECO:0000256" key="3">
    <source>
        <dbReference type="SAM" id="MobiDB-lite"/>
    </source>
</evidence>
<evidence type="ECO:0000313" key="4">
    <source>
        <dbReference type="EMBL" id="KAL2860956.1"/>
    </source>
</evidence>
<evidence type="ECO:0000256" key="1">
    <source>
        <dbReference type="ARBA" id="ARBA00022679"/>
    </source>
</evidence>
<dbReference type="RefSeq" id="XP_070880850.1">
    <property type="nucleotide sequence ID" value="XM_071034020.1"/>
</dbReference>
<gene>
    <name evidence="4" type="ORF">BJX67DRAFT_386187</name>
</gene>
<feature type="region of interest" description="Disordered" evidence="3">
    <location>
        <begin position="156"/>
        <end position="196"/>
    </location>
</feature>
<dbReference type="InterPro" id="IPR051283">
    <property type="entry name" value="Sec_Metabolite_Acyltrans"/>
</dbReference>
<dbReference type="PANTHER" id="PTHR31896">
    <property type="entry name" value="FAMILY REGULATORY PROTEIN, PUTATIVE (AFU_ORTHOLOGUE AFUA_3G14730)-RELATED"/>
    <property type="match status" value="1"/>
</dbReference>
<feature type="region of interest" description="Disordered" evidence="3">
    <location>
        <begin position="104"/>
        <end position="128"/>
    </location>
</feature>
<sequence>MDMAGLAGVIRLFAKACRGETFLETEVEEGNMRRCGRIPLAQSSDGDGHGDEEDGAFQQQRLEEYTATTIPTVPNPELESESTLEWAYLVFPASSLSTLKSLAMDSLPPSPVEKEEEEEEEKEKEKEKGRFKFISTDDTLSALIWQAIVRARTRTRVSPPTTCPLTSTSKSTILGSDSDPGRGRDTTEAAAATTTTTTTTLSRNVDIRRFFALPPSYPGFMTSSTTHSFPVEKLLAMSLGEIAFYLRDALTPRDLQAEAITRASRIQRGVTRARAGTSIGAAGGNKNINAIPTSTSTSTSTSTAKRTPPLEIRLSSWAKEGELSTLDFGSGSGLGRPDAVRRPSFTAGAREGLVYFLPRAADGSIVVGVCLRAGDMQWLRGDEAIARFGAYIG</sequence>
<feature type="region of interest" description="Disordered" evidence="3">
    <location>
        <begin position="284"/>
        <end position="307"/>
    </location>
</feature>
<proteinExistence type="predicted"/>
<dbReference type="Gene3D" id="3.30.559.10">
    <property type="entry name" value="Chloramphenicol acetyltransferase-like domain"/>
    <property type="match status" value="1"/>
</dbReference>
<feature type="compositionally biased region" description="Low complexity" evidence="3">
    <location>
        <begin position="158"/>
        <end position="172"/>
    </location>
</feature>
<dbReference type="GeneID" id="98149092"/>
<comment type="caution">
    <text evidence="4">The sequence shown here is derived from an EMBL/GenBank/DDBJ whole genome shotgun (WGS) entry which is preliminary data.</text>
</comment>
<keyword evidence="1" id="KW-0808">Transferase</keyword>
<dbReference type="PANTHER" id="PTHR31896:SF64">
    <property type="entry name" value="TRICHOTHECENE 3-O-ACETYLTRANSFERASE"/>
    <property type="match status" value="1"/>
</dbReference>
<keyword evidence="5" id="KW-1185">Reference proteome</keyword>
<name>A0ABR4L8T9_9EURO</name>
<reference evidence="4 5" key="1">
    <citation type="submission" date="2024-07" db="EMBL/GenBank/DDBJ databases">
        <title>Section-level genome sequencing and comparative genomics of Aspergillus sections Usti and Cavernicolus.</title>
        <authorList>
            <consortium name="Lawrence Berkeley National Laboratory"/>
            <person name="Nybo J.L."/>
            <person name="Vesth T.C."/>
            <person name="Theobald S."/>
            <person name="Frisvad J.C."/>
            <person name="Larsen T.O."/>
            <person name="Kjaerboelling I."/>
            <person name="Rothschild-Mancinelli K."/>
            <person name="Lyhne E.K."/>
            <person name="Kogle M.E."/>
            <person name="Barry K."/>
            <person name="Clum A."/>
            <person name="Na H."/>
            <person name="Ledsgaard L."/>
            <person name="Lin J."/>
            <person name="Lipzen A."/>
            <person name="Kuo A."/>
            <person name="Riley R."/>
            <person name="Mondo S."/>
            <person name="Labutti K."/>
            <person name="Haridas S."/>
            <person name="Pangalinan J."/>
            <person name="Salamov A.A."/>
            <person name="Simmons B.A."/>
            <person name="Magnuson J.K."/>
            <person name="Chen J."/>
            <person name="Drula E."/>
            <person name="Henrissat B."/>
            <person name="Wiebenga A."/>
            <person name="Lubbers R.J."/>
            <person name="Gomes A.C."/>
            <person name="Macurrencykelacurrency M.R."/>
            <person name="Stajich J."/>
            <person name="Grigoriev I.V."/>
            <person name="Mortensen U.H."/>
            <person name="De Vries R.P."/>
            <person name="Baker S.E."/>
            <person name="Andersen M.R."/>
        </authorList>
    </citation>
    <scope>NUCLEOTIDE SEQUENCE [LARGE SCALE GENOMIC DNA]</scope>
    <source>
        <strain evidence="4 5">CBS 449.75</strain>
    </source>
</reference>
<feature type="compositionally biased region" description="Low complexity" evidence="3">
    <location>
        <begin position="293"/>
        <end position="303"/>
    </location>
</feature>
<dbReference type="InterPro" id="IPR023213">
    <property type="entry name" value="CAT-like_dom_sf"/>
</dbReference>
<dbReference type="Proteomes" id="UP001610432">
    <property type="component" value="Unassembled WGS sequence"/>
</dbReference>
<organism evidence="4 5">
    <name type="scientific">Aspergillus lucknowensis</name>
    <dbReference type="NCBI Taxonomy" id="176173"/>
    <lineage>
        <taxon>Eukaryota</taxon>
        <taxon>Fungi</taxon>
        <taxon>Dikarya</taxon>
        <taxon>Ascomycota</taxon>
        <taxon>Pezizomycotina</taxon>
        <taxon>Eurotiomycetes</taxon>
        <taxon>Eurotiomycetidae</taxon>
        <taxon>Eurotiales</taxon>
        <taxon>Aspergillaceae</taxon>
        <taxon>Aspergillus</taxon>
        <taxon>Aspergillus subgen. Nidulantes</taxon>
    </lineage>
</organism>
<protein>
    <submittedName>
        <fullName evidence="4">Uncharacterized protein</fullName>
    </submittedName>
</protein>
<evidence type="ECO:0000256" key="2">
    <source>
        <dbReference type="ARBA" id="ARBA00023315"/>
    </source>
</evidence>
<dbReference type="EMBL" id="JBFXLQ010000079">
    <property type="protein sequence ID" value="KAL2860956.1"/>
    <property type="molecule type" value="Genomic_DNA"/>
</dbReference>
<keyword evidence="2" id="KW-0012">Acyltransferase</keyword>
<evidence type="ECO:0000313" key="5">
    <source>
        <dbReference type="Proteomes" id="UP001610432"/>
    </source>
</evidence>